<dbReference type="AlphaFoldDB" id="A0A8E0VQG6"/>
<dbReference type="OrthoDB" id="6274823at2759"/>
<organism evidence="6 7">
    <name type="scientific">Fasciolopsis buskii</name>
    <dbReference type="NCBI Taxonomy" id="27845"/>
    <lineage>
        <taxon>Eukaryota</taxon>
        <taxon>Metazoa</taxon>
        <taxon>Spiralia</taxon>
        <taxon>Lophotrochozoa</taxon>
        <taxon>Platyhelminthes</taxon>
        <taxon>Trematoda</taxon>
        <taxon>Digenea</taxon>
        <taxon>Plagiorchiida</taxon>
        <taxon>Echinostomata</taxon>
        <taxon>Echinostomatoidea</taxon>
        <taxon>Fasciolidae</taxon>
        <taxon>Fasciolopsis</taxon>
    </lineage>
</organism>
<dbReference type="Gene3D" id="2.130.10.10">
    <property type="entry name" value="YVTN repeat-like/Quinoprotein amine dehydrogenase"/>
    <property type="match status" value="1"/>
</dbReference>
<dbReference type="GO" id="GO:0019888">
    <property type="term" value="F:protein phosphatase regulator activity"/>
    <property type="evidence" value="ECO:0007669"/>
    <property type="project" value="InterPro"/>
</dbReference>
<dbReference type="Pfam" id="PF00400">
    <property type="entry name" value="WD40"/>
    <property type="match status" value="1"/>
</dbReference>
<proteinExistence type="inferred from homology"/>
<dbReference type="InterPro" id="IPR000009">
    <property type="entry name" value="PP2A_PR55"/>
</dbReference>
<name>A0A8E0VQG6_9TREM</name>
<dbReference type="EMBL" id="LUCM01001678">
    <property type="protein sequence ID" value="KAA0198514.1"/>
    <property type="molecule type" value="Genomic_DNA"/>
</dbReference>
<dbReference type="PIRSF" id="PIRSF037309">
    <property type="entry name" value="PP2A_PR55"/>
    <property type="match status" value="1"/>
</dbReference>
<dbReference type="SMART" id="SM00320">
    <property type="entry name" value="WD40"/>
    <property type="match status" value="3"/>
</dbReference>
<evidence type="ECO:0000313" key="7">
    <source>
        <dbReference type="Proteomes" id="UP000728185"/>
    </source>
</evidence>
<evidence type="ECO:0000256" key="4">
    <source>
        <dbReference type="RuleBase" id="RU331113"/>
    </source>
</evidence>
<dbReference type="InterPro" id="IPR001680">
    <property type="entry name" value="WD40_rpt"/>
</dbReference>
<sequence length="365" mass="41636">RTTKLWRNTERHKRATGYNPTPDQLSSSNSLDDPISFNNHIPESTNSHPNRTDNSRINTPRFCSPADLRVTHFEDTEPTVEANPRRIFTSAHADLINSLSVNSDQETFLSADDSRINLWNSQITDQSFNILDIKPNNMEDLSKVITAAQFHPSACSMFVYSRGKVTARLCDMRQRALCDKHAATFEETDDPRGRTFFSEVINSLTDVSFSHSGHYILTRDYLTVKVWDFNMPYEPVETHLVHEYLRTKLCSLYENDCIFDKFECQWSPDDRYIMTGPYSNHFCVFDRYSNHEVLLEASREAMESPPVGRIRPRKLENGDSSKAGILVMDMQDTEVDEEQNAKMRDLTGLNRVDGAGDIAAAATTA</sequence>
<comment type="similarity">
    <text evidence="1 4">Belongs to the phosphatase 2A regulatory subunit B family.</text>
</comment>
<dbReference type="PANTHER" id="PTHR11871">
    <property type="entry name" value="PROTEIN PHOSPHATASE PP2A REGULATORY SUBUNIT B"/>
    <property type="match status" value="1"/>
</dbReference>
<evidence type="ECO:0000256" key="2">
    <source>
        <dbReference type="ARBA" id="ARBA00022574"/>
    </source>
</evidence>
<dbReference type="Proteomes" id="UP000728185">
    <property type="component" value="Unassembled WGS sequence"/>
</dbReference>
<evidence type="ECO:0000256" key="3">
    <source>
        <dbReference type="ARBA" id="ARBA00022737"/>
    </source>
</evidence>
<dbReference type="SUPFAM" id="SSF50978">
    <property type="entry name" value="WD40 repeat-like"/>
    <property type="match status" value="1"/>
</dbReference>
<accession>A0A8E0VQG6</accession>
<evidence type="ECO:0000313" key="6">
    <source>
        <dbReference type="EMBL" id="KAA0198514.1"/>
    </source>
</evidence>
<dbReference type="PRINTS" id="PR00600">
    <property type="entry name" value="PP2APR55"/>
</dbReference>
<keyword evidence="3 4" id="KW-0677">Repeat</keyword>
<comment type="caution">
    <text evidence="6">The sequence shown here is derived from an EMBL/GenBank/DDBJ whole genome shotgun (WGS) entry which is preliminary data.</text>
</comment>
<gene>
    <name evidence="6" type="ORF">FBUS_10864</name>
</gene>
<feature type="compositionally biased region" description="Basic residues" evidence="5">
    <location>
        <begin position="1"/>
        <end position="15"/>
    </location>
</feature>
<feature type="compositionally biased region" description="Polar residues" evidence="5">
    <location>
        <begin position="18"/>
        <end position="49"/>
    </location>
</feature>
<feature type="region of interest" description="Disordered" evidence="5">
    <location>
        <begin position="1"/>
        <end position="57"/>
    </location>
</feature>
<dbReference type="GO" id="GO:0000159">
    <property type="term" value="C:protein phosphatase type 2A complex"/>
    <property type="evidence" value="ECO:0007669"/>
    <property type="project" value="UniProtKB-UniRule"/>
</dbReference>
<evidence type="ECO:0000256" key="5">
    <source>
        <dbReference type="SAM" id="MobiDB-lite"/>
    </source>
</evidence>
<dbReference type="InterPro" id="IPR015943">
    <property type="entry name" value="WD40/YVTN_repeat-like_dom_sf"/>
</dbReference>
<keyword evidence="2 4" id="KW-0853">WD repeat</keyword>
<reference evidence="6" key="1">
    <citation type="submission" date="2019-05" db="EMBL/GenBank/DDBJ databases">
        <title>Annotation for the trematode Fasciolopsis buski.</title>
        <authorList>
            <person name="Choi Y.-J."/>
        </authorList>
    </citation>
    <scope>NUCLEOTIDE SEQUENCE</scope>
    <source>
        <strain evidence="6">HT</strain>
        <tissue evidence="6">Whole worm</tissue>
    </source>
</reference>
<dbReference type="InterPro" id="IPR036322">
    <property type="entry name" value="WD40_repeat_dom_sf"/>
</dbReference>
<feature type="non-terminal residue" evidence="6">
    <location>
        <position position="1"/>
    </location>
</feature>
<evidence type="ECO:0000256" key="1">
    <source>
        <dbReference type="ARBA" id="ARBA00008259"/>
    </source>
</evidence>
<protein>
    <recommendedName>
        <fullName evidence="4">Serine/threonine-protein phosphatase 2A 55 kDa regulatory subunit B</fullName>
    </recommendedName>
</protein>
<keyword evidence="7" id="KW-1185">Reference proteome</keyword>